<dbReference type="InterPro" id="IPR013083">
    <property type="entry name" value="Znf_RING/FYVE/PHD"/>
</dbReference>
<dbReference type="STRING" id="157652.A0A371ECL8"/>
<keyword evidence="2 4" id="KW-0863">Zinc-finger</keyword>
<dbReference type="PROSITE" id="PS50089">
    <property type="entry name" value="ZF_RING_2"/>
    <property type="match status" value="1"/>
</dbReference>
<dbReference type="CDD" id="cd16649">
    <property type="entry name" value="mRING-HC-C3HC5_CGRF1-like"/>
    <property type="match status" value="1"/>
</dbReference>
<keyword evidence="8" id="KW-1185">Reference proteome</keyword>
<dbReference type="PANTHER" id="PTHR42647:SF55">
    <property type="entry name" value="BOI-RELATED E3 UBIQUITIN-PROTEIN LIGASE 1"/>
    <property type="match status" value="1"/>
</dbReference>
<evidence type="ECO:0000256" key="5">
    <source>
        <dbReference type="SAM" id="MobiDB-lite"/>
    </source>
</evidence>
<gene>
    <name evidence="7" type="primary">BRG1</name>
    <name evidence="7" type="ORF">CR513_57747</name>
</gene>
<dbReference type="EMBL" id="QJKJ01014707">
    <property type="protein sequence ID" value="RDX63780.1"/>
    <property type="molecule type" value="Genomic_DNA"/>
</dbReference>
<evidence type="ECO:0000259" key="6">
    <source>
        <dbReference type="PROSITE" id="PS50089"/>
    </source>
</evidence>
<feature type="domain" description="RING-type" evidence="6">
    <location>
        <begin position="247"/>
        <end position="282"/>
    </location>
</feature>
<evidence type="ECO:0000256" key="2">
    <source>
        <dbReference type="ARBA" id="ARBA00022771"/>
    </source>
</evidence>
<organism evidence="7 8">
    <name type="scientific">Mucuna pruriens</name>
    <name type="common">Velvet bean</name>
    <name type="synonym">Dolichos pruriens</name>
    <dbReference type="NCBI Taxonomy" id="157652"/>
    <lineage>
        <taxon>Eukaryota</taxon>
        <taxon>Viridiplantae</taxon>
        <taxon>Streptophyta</taxon>
        <taxon>Embryophyta</taxon>
        <taxon>Tracheophyta</taxon>
        <taxon>Spermatophyta</taxon>
        <taxon>Magnoliopsida</taxon>
        <taxon>eudicotyledons</taxon>
        <taxon>Gunneridae</taxon>
        <taxon>Pentapetalae</taxon>
        <taxon>rosids</taxon>
        <taxon>fabids</taxon>
        <taxon>Fabales</taxon>
        <taxon>Fabaceae</taxon>
        <taxon>Papilionoideae</taxon>
        <taxon>50 kb inversion clade</taxon>
        <taxon>NPAAA clade</taxon>
        <taxon>indigoferoid/millettioid clade</taxon>
        <taxon>Phaseoleae</taxon>
        <taxon>Mucuna</taxon>
    </lineage>
</organism>
<reference evidence="7" key="1">
    <citation type="submission" date="2018-05" db="EMBL/GenBank/DDBJ databases">
        <title>Draft genome of Mucuna pruriens seed.</title>
        <authorList>
            <person name="Nnadi N.E."/>
            <person name="Vos R."/>
            <person name="Hasami M.H."/>
            <person name="Devisetty U.K."/>
            <person name="Aguiy J.C."/>
        </authorList>
    </citation>
    <scope>NUCLEOTIDE SEQUENCE [LARGE SCALE GENOMIC DNA]</scope>
    <source>
        <strain evidence="7">JCA_2017</strain>
    </source>
</reference>
<evidence type="ECO:0000256" key="3">
    <source>
        <dbReference type="ARBA" id="ARBA00022833"/>
    </source>
</evidence>
<proteinExistence type="predicted"/>
<dbReference type="GO" id="GO:0043067">
    <property type="term" value="P:regulation of programmed cell death"/>
    <property type="evidence" value="ECO:0007669"/>
    <property type="project" value="TreeGrafter"/>
</dbReference>
<dbReference type="Proteomes" id="UP000257109">
    <property type="component" value="Unassembled WGS sequence"/>
</dbReference>
<dbReference type="InterPro" id="IPR001841">
    <property type="entry name" value="Znf_RING"/>
</dbReference>
<keyword evidence="3" id="KW-0862">Zinc</keyword>
<keyword evidence="1" id="KW-0479">Metal-binding</keyword>
<evidence type="ECO:0000256" key="1">
    <source>
        <dbReference type="ARBA" id="ARBA00022723"/>
    </source>
</evidence>
<dbReference type="Gene3D" id="3.30.40.10">
    <property type="entry name" value="Zinc/RING finger domain, C3HC4 (zinc finger)"/>
    <property type="match status" value="1"/>
</dbReference>
<feature type="region of interest" description="Disordered" evidence="5">
    <location>
        <begin position="73"/>
        <end position="92"/>
    </location>
</feature>
<evidence type="ECO:0000256" key="4">
    <source>
        <dbReference type="PROSITE-ProRule" id="PRU00175"/>
    </source>
</evidence>
<name>A0A371ECL8_MUCPR</name>
<evidence type="ECO:0000313" key="7">
    <source>
        <dbReference type="EMBL" id="RDX63780.1"/>
    </source>
</evidence>
<protein>
    <submittedName>
        <fullName evidence="7">BOI-related E3 ubiquitin-protein ligase 1</fullName>
    </submittedName>
</protein>
<dbReference type="AlphaFoldDB" id="A0A371ECL8"/>
<dbReference type="OrthoDB" id="1711136at2759"/>
<comment type="caution">
    <text evidence="7">The sequence shown here is derived from an EMBL/GenBank/DDBJ whole genome shotgun (WGS) entry which is preliminary data.</text>
</comment>
<sequence>MAVEAPHMNLFPPQLLTTRGMTKPNHGFYNAQQLEGAVPLASTVLPFHQSTLCDPNSMNKADSGLTYHIPVPRKRSRDAESNTLPLPHKNKLSSQPSFLDQELLYHLQNQQSEIDRFIAQHTEKVRMELEEQRIRQSRMLVTAIQDAVAKKLKEKDEEIQRVAKLNWVLQERVKSLCVDNQIWREMAQTNEATANNLRSNLEQVLAHVSEEHRNHAAAESSCASNNHREEEEVCGSGSDAAAGRRMCNQCGVRESIVLLLPCRHLCLCTMCGSTVHNCPLCHSGINASVHVNYS</sequence>
<accession>A0A371ECL8</accession>
<dbReference type="GO" id="GO:0008270">
    <property type="term" value="F:zinc ion binding"/>
    <property type="evidence" value="ECO:0007669"/>
    <property type="project" value="UniProtKB-KW"/>
</dbReference>
<feature type="non-terminal residue" evidence="7">
    <location>
        <position position="1"/>
    </location>
</feature>
<dbReference type="GO" id="GO:0004842">
    <property type="term" value="F:ubiquitin-protein transferase activity"/>
    <property type="evidence" value="ECO:0007669"/>
    <property type="project" value="TreeGrafter"/>
</dbReference>
<dbReference type="Pfam" id="PF13920">
    <property type="entry name" value="zf-C3HC4_3"/>
    <property type="match status" value="1"/>
</dbReference>
<dbReference type="PANTHER" id="PTHR42647">
    <property type="entry name" value="SBP (S-RIBONUCLEASE BINDING PROTEIN) FAMILY PROTEIN"/>
    <property type="match status" value="1"/>
</dbReference>
<evidence type="ECO:0000313" key="8">
    <source>
        <dbReference type="Proteomes" id="UP000257109"/>
    </source>
</evidence>